<dbReference type="AlphaFoldDB" id="A0A0F9N5Y1"/>
<accession>A0A0F9N5Y1</accession>
<gene>
    <name evidence="2" type="ORF">LCGC14_1301970</name>
</gene>
<feature type="transmembrane region" description="Helical" evidence="1">
    <location>
        <begin position="61"/>
        <end position="82"/>
    </location>
</feature>
<keyword evidence="1" id="KW-0472">Membrane</keyword>
<keyword evidence="1" id="KW-0812">Transmembrane</keyword>
<evidence type="ECO:0000313" key="2">
    <source>
        <dbReference type="EMBL" id="KKM84175.1"/>
    </source>
</evidence>
<organism evidence="2">
    <name type="scientific">marine sediment metagenome</name>
    <dbReference type="NCBI Taxonomy" id="412755"/>
    <lineage>
        <taxon>unclassified sequences</taxon>
        <taxon>metagenomes</taxon>
        <taxon>ecological metagenomes</taxon>
    </lineage>
</organism>
<name>A0A0F9N5Y1_9ZZZZ</name>
<sequence length="149" mass="16365">RSNTPGWVKAEYGPRFGTRLEFEEDLGSLFTGAVYLVGMVGYGVAWILLGRAIFDSTRTGILLSIALPFALAILYTIGINAWELGTKCKRKWQQGPCGRCNGTGTAIAESPMILRMEQRGPNDPCIHCDGARLDPCWWMAQPTCTRGAH</sequence>
<comment type="caution">
    <text evidence="2">The sequence shown here is derived from an EMBL/GenBank/DDBJ whole genome shotgun (WGS) entry which is preliminary data.</text>
</comment>
<keyword evidence="1" id="KW-1133">Transmembrane helix</keyword>
<proteinExistence type="predicted"/>
<protein>
    <submittedName>
        <fullName evidence="2">Uncharacterized protein</fullName>
    </submittedName>
</protein>
<evidence type="ECO:0000256" key="1">
    <source>
        <dbReference type="SAM" id="Phobius"/>
    </source>
</evidence>
<feature type="transmembrane region" description="Helical" evidence="1">
    <location>
        <begin position="29"/>
        <end position="49"/>
    </location>
</feature>
<reference evidence="2" key="1">
    <citation type="journal article" date="2015" name="Nature">
        <title>Complex archaea that bridge the gap between prokaryotes and eukaryotes.</title>
        <authorList>
            <person name="Spang A."/>
            <person name="Saw J.H."/>
            <person name="Jorgensen S.L."/>
            <person name="Zaremba-Niedzwiedzka K."/>
            <person name="Martijn J."/>
            <person name="Lind A.E."/>
            <person name="van Eijk R."/>
            <person name="Schleper C."/>
            <person name="Guy L."/>
            <person name="Ettema T.J."/>
        </authorList>
    </citation>
    <scope>NUCLEOTIDE SEQUENCE</scope>
</reference>
<dbReference type="EMBL" id="LAZR01007605">
    <property type="protein sequence ID" value="KKM84175.1"/>
    <property type="molecule type" value="Genomic_DNA"/>
</dbReference>
<feature type="non-terminal residue" evidence="2">
    <location>
        <position position="1"/>
    </location>
</feature>